<keyword evidence="3" id="KW-1185">Reference proteome</keyword>
<sequence length="98" mass="11071">MYTAAIDRNALNGLFDNQKKLDDLFDSIFDDDNYFIGSVSSSQSENLYPASGIGRSFSPKQSRMKESLLTIKEQCPYFFVLPIVLEIAAIYFVVTNLL</sequence>
<dbReference type="EMBL" id="JANIBK010000204">
    <property type="protein sequence ID" value="MCQ8130684.1"/>
    <property type="molecule type" value="Genomic_DNA"/>
</dbReference>
<proteinExistence type="predicted"/>
<feature type="transmembrane region" description="Helical" evidence="1">
    <location>
        <begin position="75"/>
        <end position="94"/>
    </location>
</feature>
<dbReference type="Proteomes" id="UP001524586">
    <property type="component" value="Unassembled WGS sequence"/>
</dbReference>
<name>A0ABT1UBC6_9GAMM</name>
<keyword evidence="1" id="KW-1133">Transmembrane helix</keyword>
<evidence type="ECO:0000256" key="1">
    <source>
        <dbReference type="SAM" id="Phobius"/>
    </source>
</evidence>
<keyword evidence="1" id="KW-0812">Transmembrane</keyword>
<reference evidence="2 3" key="1">
    <citation type="submission" date="2022-07" db="EMBL/GenBank/DDBJ databases">
        <title>Methylomonas rivi sp. nov., Methylomonas rosea sp. nov., Methylomonas aureus sp. nov. and Methylomonas subterranea sp. nov., four novel methanotrophs isolated from a freshwater creek and the deep terrestrial subsurface.</title>
        <authorList>
            <person name="Abin C."/>
            <person name="Sankaranarayanan K."/>
            <person name="Garner C."/>
            <person name="Sindelar R."/>
            <person name="Kotary K."/>
            <person name="Garner R."/>
            <person name="Barclay S."/>
            <person name="Lawson P."/>
            <person name="Krumholz L."/>
        </authorList>
    </citation>
    <scope>NUCLEOTIDE SEQUENCE [LARGE SCALE GENOMIC DNA]</scope>
    <source>
        <strain evidence="2 3">WSC-6</strain>
    </source>
</reference>
<keyword evidence="1" id="KW-0472">Membrane</keyword>
<evidence type="ECO:0000313" key="2">
    <source>
        <dbReference type="EMBL" id="MCQ8130684.1"/>
    </source>
</evidence>
<organism evidence="2 3">
    <name type="scientific">Methylomonas rivi</name>
    <dbReference type="NCBI Taxonomy" id="2952226"/>
    <lineage>
        <taxon>Bacteria</taxon>
        <taxon>Pseudomonadati</taxon>
        <taxon>Pseudomonadota</taxon>
        <taxon>Gammaproteobacteria</taxon>
        <taxon>Methylococcales</taxon>
        <taxon>Methylococcaceae</taxon>
        <taxon>Methylomonas</taxon>
    </lineage>
</organism>
<protein>
    <submittedName>
        <fullName evidence="2">Uncharacterized protein</fullName>
    </submittedName>
</protein>
<dbReference type="RefSeq" id="WP_256617100.1">
    <property type="nucleotide sequence ID" value="NZ_JANIBK010000204.1"/>
</dbReference>
<evidence type="ECO:0000313" key="3">
    <source>
        <dbReference type="Proteomes" id="UP001524586"/>
    </source>
</evidence>
<comment type="caution">
    <text evidence="2">The sequence shown here is derived from an EMBL/GenBank/DDBJ whole genome shotgun (WGS) entry which is preliminary data.</text>
</comment>
<accession>A0ABT1UBC6</accession>
<gene>
    <name evidence="2" type="ORF">NP596_19665</name>
</gene>